<reference evidence="1" key="1">
    <citation type="journal article" date="2019" name="Environ. Microbiol.">
        <title>Fungal ecological strategies reflected in gene transcription - a case study of two litter decomposers.</title>
        <authorList>
            <person name="Barbi F."/>
            <person name="Kohler A."/>
            <person name="Barry K."/>
            <person name="Baskaran P."/>
            <person name="Daum C."/>
            <person name="Fauchery L."/>
            <person name="Ihrmark K."/>
            <person name="Kuo A."/>
            <person name="LaButti K."/>
            <person name="Lipzen A."/>
            <person name="Morin E."/>
            <person name="Grigoriev I.V."/>
            <person name="Henrissat B."/>
            <person name="Lindahl B."/>
            <person name="Martin F."/>
        </authorList>
    </citation>
    <scope>NUCLEOTIDE SEQUENCE</scope>
    <source>
        <strain evidence="1">JB14</strain>
    </source>
</reference>
<dbReference type="OrthoDB" id="3060267at2759"/>
<sequence length="82" mass="9057">MIQPPNTYTVRKIFLDGLPAHIILHIIECGAAPNLATLSKMMKEVEHLEDNKALENFYLKCCRGLGVSQLKAGFQASQAEAD</sequence>
<evidence type="ECO:0000313" key="2">
    <source>
        <dbReference type="Proteomes" id="UP000799118"/>
    </source>
</evidence>
<gene>
    <name evidence="1" type="ORF">BT96DRAFT_1001481</name>
</gene>
<dbReference type="EMBL" id="ML769630">
    <property type="protein sequence ID" value="KAE9391266.1"/>
    <property type="molecule type" value="Genomic_DNA"/>
</dbReference>
<protein>
    <submittedName>
        <fullName evidence="1">Uncharacterized protein</fullName>
    </submittedName>
</protein>
<proteinExistence type="predicted"/>
<dbReference type="AlphaFoldDB" id="A0A6A4H0H5"/>
<organism evidence="1 2">
    <name type="scientific">Gymnopus androsaceus JB14</name>
    <dbReference type="NCBI Taxonomy" id="1447944"/>
    <lineage>
        <taxon>Eukaryota</taxon>
        <taxon>Fungi</taxon>
        <taxon>Dikarya</taxon>
        <taxon>Basidiomycota</taxon>
        <taxon>Agaricomycotina</taxon>
        <taxon>Agaricomycetes</taxon>
        <taxon>Agaricomycetidae</taxon>
        <taxon>Agaricales</taxon>
        <taxon>Marasmiineae</taxon>
        <taxon>Omphalotaceae</taxon>
        <taxon>Gymnopus</taxon>
    </lineage>
</organism>
<keyword evidence="2" id="KW-1185">Reference proteome</keyword>
<dbReference type="Proteomes" id="UP000799118">
    <property type="component" value="Unassembled WGS sequence"/>
</dbReference>
<name>A0A6A4H0H5_9AGAR</name>
<evidence type="ECO:0000313" key="1">
    <source>
        <dbReference type="EMBL" id="KAE9391266.1"/>
    </source>
</evidence>
<accession>A0A6A4H0H5</accession>